<dbReference type="AlphaFoldDB" id="A0A1J9R803"/>
<dbReference type="VEuPathDB" id="FungiDB:ACJ73_04513"/>
<evidence type="ECO:0000313" key="1">
    <source>
        <dbReference type="EMBL" id="OJD24132.1"/>
    </source>
</evidence>
<accession>A0A1J9R803</accession>
<name>A0A1J9R803_9EURO</name>
<dbReference type="EMBL" id="LGTZ01000629">
    <property type="protein sequence ID" value="OJD24132.1"/>
    <property type="molecule type" value="Genomic_DNA"/>
</dbReference>
<keyword evidence="2" id="KW-1185">Reference proteome</keyword>
<sequence length="213" mass="24164">MAIPPQPEGPTEWTSNGDDFPEYIVSIKRGSDLAPNTELSLDDRFYKLMEPFLAKHGEGEGDNGQAYTASHLIAAAHDARSNPSSEAYALIDDLFLLYLRTVCDHDLERWARKDRETPLDNEELWEYVCCTLRPKLNTRGTMPISDGGNFVREGGHPTPTIFKDFRSLDEEHGLVYLDTEGEPRRCYALPFQYRELLDLKAVGINLQIDPCLE</sequence>
<protein>
    <submittedName>
        <fullName evidence="1">Uncharacterized protein</fullName>
    </submittedName>
</protein>
<comment type="caution">
    <text evidence="1">The sequence shown here is derived from an EMBL/GenBank/DDBJ whole genome shotgun (WGS) entry which is preliminary data.</text>
</comment>
<dbReference type="Proteomes" id="UP000242791">
    <property type="component" value="Unassembled WGS sequence"/>
</dbReference>
<proteinExistence type="predicted"/>
<reference evidence="1 2" key="1">
    <citation type="submission" date="2015-08" db="EMBL/GenBank/DDBJ databases">
        <title>Emmonsia species relationships and genome sequence.</title>
        <authorList>
            <person name="Cuomo C.A."/>
            <person name="Schwartz I.S."/>
            <person name="Kenyon C."/>
            <person name="De Hoog G.S."/>
            <person name="Govender N.P."/>
            <person name="Botha A."/>
            <person name="Moreno L."/>
            <person name="De Vries M."/>
            <person name="Munoz J.F."/>
            <person name="Stielow J.B."/>
        </authorList>
    </citation>
    <scope>NUCLEOTIDE SEQUENCE [LARGE SCALE GENOMIC DNA]</scope>
    <source>
        <strain evidence="1 2">EI222</strain>
    </source>
</reference>
<gene>
    <name evidence="1" type="ORF">ACJ73_04513</name>
</gene>
<evidence type="ECO:0000313" key="2">
    <source>
        <dbReference type="Proteomes" id="UP000242791"/>
    </source>
</evidence>
<organism evidence="1 2">
    <name type="scientific">Blastomyces percursus</name>
    <dbReference type="NCBI Taxonomy" id="1658174"/>
    <lineage>
        <taxon>Eukaryota</taxon>
        <taxon>Fungi</taxon>
        <taxon>Dikarya</taxon>
        <taxon>Ascomycota</taxon>
        <taxon>Pezizomycotina</taxon>
        <taxon>Eurotiomycetes</taxon>
        <taxon>Eurotiomycetidae</taxon>
        <taxon>Onygenales</taxon>
        <taxon>Ajellomycetaceae</taxon>
        <taxon>Blastomyces</taxon>
    </lineage>
</organism>